<dbReference type="SMART" id="SM00343">
    <property type="entry name" value="ZnF_C2HC"/>
    <property type="match status" value="2"/>
</dbReference>
<reference evidence="3" key="1">
    <citation type="journal article" date="2019" name="BMC Genomics">
        <title>A new reference genome for Sorghum bicolor reveals high levels of sequence similarity between sweet and grain genotypes: implications for the genetics of sugar metabolism.</title>
        <authorList>
            <person name="Cooper E.A."/>
            <person name="Brenton Z.W."/>
            <person name="Flinn B.S."/>
            <person name="Jenkins J."/>
            <person name="Shu S."/>
            <person name="Flowers D."/>
            <person name="Luo F."/>
            <person name="Wang Y."/>
            <person name="Xia P."/>
            <person name="Barry K."/>
            <person name="Daum C."/>
            <person name="Lipzen A."/>
            <person name="Yoshinaga Y."/>
            <person name="Schmutz J."/>
            <person name="Saski C."/>
            <person name="Vermerris W."/>
            <person name="Kresovich S."/>
        </authorList>
    </citation>
    <scope>NUCLEOTIDE SEQUENCE</scope>
</reference>
<evidence type="ECO:0000259" key="2">
    <source>
        <dbReference type="SMART" id="SM00343"/>
    </source>
</evidence>
<gene>
    <name evidence="3" type="ORF">BDA96_01G100100</name>
</gene>
<accession>A0A921RWU5</accession>
<evidence type="ECO:0000256" key="1">
    <source>
        <dbReference type="SAM" id="MobiDB-lite"/>
    </source>
</evidence>
<dbReference type="InterPro" id="IPR001878">
    <property type="entry name" value="Znf_CCHC"/>
</dbReference>
<sequence>MMGERAAPDNPGDRRVVAGTCYAEARSGGPPAPPPLNPPNAIAPFCLCPQTSSAKGPLTLTATHNSTKLTPLLPSPPPPTETHRHRRRRRRDLPKQLAADRKNNKSTKSARRKVVQVSVRPGIEFQSLVLRDLCSDVLTPEPSSNSGAFWITPPFRSPRFSAVSISNMLSFFLCAPPQRVSASAVEPSVFCARVAPENVAGFILARRELKLHNCIFTLHASLPAASAMAAQLREEEDFTPGHLPLPGETELSNSCAVLGARGGVDLKRLDVERSPNLATAPSDSTRSYDAPLPPVLSPAREQRGGDQSQGKEPMHAASSVSGPGQMKASINAAVNGSKPKTYAEALLSSGISTASGSDRGKGKRRPAPLVPPAVGCFRCLSSSHMVRDCRDPLRCRRCGGNGHRQFQCSMPVARRRQTPFTRHPASARHVRRPVPVNAAVPYVLRTLLPPAHG</sequence>
<proteinExistence type="predicted"/>
<dbReference type="InterPro" id="IPR036875">
    <property type="entry name" value="Znf_CCHC_sf"/>
</dbReference>
<feature type="region of interest" description="Disordered" evidence="1">
    <location>
        <begin position="1"/>
        <end position="40"/>
    </location>
</feature>
<feature type="domain" description="CCHC-type" evidence="2">
    <location>
        <begin position="394"/>
        <end position="410"/>
    </location>
</feature>
<dbReference type="Proteomes" id="UP000807115">
    <property type="component" value="Chromosome 1"/>
</dbReference>
<evidence type="ECO:0000313" key="4">
    <source>
        <dbReference type="Proteomes" id="UP000807115"/>
    </source>
</evidence>
<dbReference type="GO" id="GO:0003676">
    <property type="term" value="F:nucleic acid binding"/>
    <property type="evidence" value="ECO:0007669"/>
    <property type="project" value="InterPro"/>
</dbReference>
<evidence type="ECO:0000313" key="3">
    <source>
        <dbReference type="EMBL" id="KAG0547667.1"/>
    </source>
</evidence>
<feature type="domain" description="CCHC-type" evidence="2">
    <location>
        <begin position="375"/>
        <end position="391"/>
    </location>
</feature>
<comment type="caution">
    <text evidence="3">The sequence shown here is derived from an EMBL/GenBank/DDBJ whole genome shotgun (WGS) entry which is preliminary data.</text>
</comment>
<organism evidence="3 4">
    <name type="scientific">Sorghum bicolor</name>
    <name type="common">Sorghum</name>
    <name type="synonym">Sorghum vulgare</name>
    <dbReference type="NCBI Taxonomy" id="4558"/>
    <lineage>
        <taxon>Eukaryota</taxon>
        <taxon>Viridiplantae</taxon>
        <taxon>Streptophyta</taxon>
        <taxon>Embryophyta</taxon>
        <taxon>Tracheophyta</taxon>
        <taxon>Spermatophyta</taxon>
        <taxon>Magnoliopsida</taxon>
        <taxon>Liliopsida</taxon>
        <taxon>Poales</taxon>
        <taxon>Poaceae</taxon>
        <taxon>PACMAD clade</taxon>
        <taxon>Panicoideae</taxon>
        <taxon>Andropogonodae</taxon>
        <taxon>Andropogoneae</taxon>
        <taxon>Sorghinae</taxon>
        <taxon>Sorghum</taxon>
    </lineage>
</organism>
<dbReference type="AlphaFoldDB" id="A0A921RWU5"/>
<feature type="region of interest" description="Disordered" evidence="1">
    <location>
        <begin position="274"/>
        <end position="325"/>
    </location>
</feature>
<reference evidence="3" key="2">
    <citation type="submission" date="2020-10" db="EMBL/GenBank/DDBJ databases">
        <authorList>
            <person name="Cooper E.A."/>
            <person name="Brenton Z.W."/>
            <person name="Flinn B.S."/>
            <person name="Jenkins J."/>
            <person name="Shu S."/>
            <person name="Flowers D."/>
            <person name="Luo F."/>
            <person name="Wang Y."/>
            <person name="Xia P."/>
            <person name="Barry K."/>
            <person name="Daum C."/>
            <person name="Lipzen A."/>
            <person name="Yoshinaga Y."/>
            <person name="Schmutz J."/>
            <person name="Saski C."/>
            <person name="Vermerris W."/>
            <person name="Kresovich S."/>
        </authorList>
    </citation>
    <scope>NUCLEOTIDE SEQUENCE</scope>
</reference>
<feature type="compositionally biased region" description="Basic residues" evidence="1">
    <location>
        <begin position="104"/>
        <end position="113"/>
    </location>
</feature>
<feature type="compositionally biased region" description="Polar residues" evidence="1">
    <location>
        <begin position="276"/>
        <end position="287"/>
    </location>
</feature>
<dbReference type="SUPFAM" id="SSF57756">
    <property type="entry name" value="Retrovirus zinc finger-like domains"/>
    <property type="match status" value="1"/>
</dbReference>
<feature type="region of interest" description="Disordered" evidence="1">
    <location>
        <begin position="65"/>
        <end position="113"/>
    </location>
</feature>
<dbReference type="GO" id="GO:0008270">
    <property type="term" value="F:zinc ion binding"/>
    <property type="evidence" value="ECO:0007669"/>
    <property type="project" value="InterPro"/>
</dbReference>
<feature type="compositionally biased region" description="Basic residues" evidence="1">
    <location>
        <begin position="83"/>
        <end position="92"/>
    </location>
</feature>
<name>A0A921RWU5_SORBI</name>
<protein>
    <recommendedName>
        <fullName evidence="2">CCHC-type domain-containing protein</fullName>
    </recommendedName>
</protein>
<dbReference type="Gene3D" id="4.10.60.10">
    <property type="entry name" value="Zinc finger, CCHC-type"/>
    <property type="match status" value="1"/>
</dbReference>
<dbReference type="EMBL" id="CM027680">
    <property type="protein sequence ID" value="KAG0547667.1"/>
    <property type="molecule type" value="Genomic_DNA"/>
</dbReference>